<evidence type="ECO:0000313" key="3">
    <source>
        <dbReference type="WBParaSite" id="PDA_v2.g27716.t1"/>
    </source>
</evidence>
<dbReference type="AlphaFoldDB" id="A0A914Q9C8"/>
<evidence type="ECO:0000256" key="1">
    <source>
        <dbReference type="SAM" id="MobiDB-lite"/>
    </source>
</evidence>
<protein>
    <submittedName>
        <fullName evidence="3">Uncharacterized protein</fullName>
    </submittedName>
</protein>
<feature type="compositionally biased region" description="Low complexity" evidence="1">
    <location>
        <begin position="92"/>
        <end position="104"/>
    </location>
</feature>
<organism evidence="2 3">
    <name type="scientific">Panagrolaimus davidi</name>
    <dbReference type="NCBI Taxonomy" id="227884"/>
    <lineage>
        <taxon>Eukaryota</taxon>
        <taxon>Metazoa</taxon>
        <taxon>Ecdysozoa</taxon>
        <taxon>Nematoda</taxon>
        <taxon>Chromadorea</taxon>
        <taxon>Rhabditida</taxon>
        <taxon>Tylenchina</taxon>
        <taxon>Panagrolaimomorpha</taxon>
        <taxon>Panagrolaimoidea</taxon>
        <taxon>Panagrolaimidae</taxon>
        <taxon>Panagrolaimus</taxon>
    </lineage>
</organism>
<feature type="compositionally biased region" description="Basic and acidic residues" evidence="1">
    <location>
        <begin position="12"/>
        <end position="23"/>
    </location>
</feature>
<proteinExistence type="predicted"/>
<feature type="compositionally biased region" description="Basic and acidic residues" evidence="1">
    <location>
        <begin position="39"/>
        <end position="49"/>
    </location>
</feature>
<name>A0A914Q9C8_9BILA</name>
<feature type="region of interest" description="Disordered" evidence="1">
    <location>
        <begin position="1"/>
        <end position="105"/>
    </location>
</feature>
<evidence type="ECO:0000313" key="2">
    <source>
        <dbReference type="Proteomes" id="UP000887578"/>
    </source>
</evidence>
<dbReference type="WBParaSite" id="PDA_v2.g27716.t1">
    <property type="protein sequence ID" value="PDA_v2.g27716.t1"/>
    <property type="gene ID" value="PDA_v2.g27716"/>
</dbReference>
<accession>A0A914Q9C8</accession>
<dbReference type="Proteomes" id="UP000887578">
    <property type="component" value="Unplaced"/>
</dbReference>
<feature type="compositionally biased region" description="Polar residues" evidence="1">
    <location>
        <begin position="52"/>
        <end position="72"/>
    </location>
</feature>
<reference evidence="3" key="1">
    <citation type="submission" date="2022-11" db="UniProtKB">
        <authorList>
            <consortium name="WormBaseParasite"/>
        </authorList>
    </citation>
    <scope>IDENTIFICATION</scope>
</reference>
<sequence>MKQCRKNYTYENEQRKDMMKLRQCESSSRTSDLMEIDNNLEKSDKKLGDEISSPNNKSSLSLHISAYENSLDTVKANEKRDELKEAESKNDSFNFSRQQQQNENNRVETMEFRLSTKLLNSHPLVKAPELDSADEGEIDDEKEYAEIKAKSLQSLVVVIPDSKPKPSKIKKNLNELKTKISTEKSLIKKNLVTLDKDILRSTEIEKQIMDEIYERIREQRIVSNRLIDDLRHYQKQTLNAIKARSDALKNYQKLENEEDEILLNLMEVK</sequence>
<feature type="compositionally biased region" description="Basic and acidic residues" evidence="1">
    <location>
        <begin position="75"/>
        <end position="90"/>
    </location>
</feature>
<keyword evidence="2" id="KW-1185">Reference proteome</keyword>